<evidence type="ECO:0000256" key="1">
    <source>
        <dbReference type="SAM" id="MobiDB-lite"/>
    </source>
</evidence>
<evidence type="ECO:0000313" key="3">
    <source>
        <dbReference type="Proteomes" id="UP000015241"/>
    </source>
</evidence>
<proteinExistence type="predicted"/>
<keyword evidence="3" id="KW-1185">Reference proteome</keyword>
<protein>
    <submittedName>
        <fullName evidence="2">Uncharacterized protein</fullName>
    </submittedName>
</protein>
<gene>
    <name evidence="2" type="ORF">FOMPIDRAFT_1052893</name>
</gene>
<dbReference type="Proteomes" id="UP000015241">
    <property type="component" value="Unassembled WGS sequence"/>
</dbReference>
<dbReference type="InParanoid" id="S8FER5"/>
<evidence type="ECO:0000313" key="2">
    <source>
        <dbReference type="EMBL" id="EPS96904.1"/>
    </source>
</evidence>
<dbReference type="EMBL" id="KE504182">
    <property type="protein sequence ID" value="EPS96904.1"/>
    <property type="molecule type" value="Genomic_DNA"/>
</dbReference>
<dbReference type="HOGENOM" id="CLU_2084885_0_0_1"/>
<dbReference type="AlphaFoldDB" id="S8FER5"/>
<organism evidence="2 3">
    <name type="scientific">Fomitopsis schrenkii</name>
    <name type="common">Brown rot fungus</name>
    <dbReference type="NCBI Taxonomy" id="2126942"/>
    <lineage>
        <taxon>Eukaryota</taxon>
        <taxon>Fungi</taxon>
        <taxon>Dikarya</taxon>
        <taxon>Basidiomycota</taxon>
        <taxon>Agaricomycotina</taxon>
        <taxon>Agaricomycetes</taxon>
        <taxon>Polyporales</taxon>
        <taxon>Fomitopsis</taxon>
    </lineage>
</organism>
<feature type="region of interest" description="Disordered" evidence="1">
    <location>
        <begin position="34"/>
        <end position="84"/>
    </location>
</feature>
<accession>S8FER5</accession>
<reference evidence="2 3" key="1">
    <citation type="journal article" date="2012" name="Science">
        <title>The Paleozoic origin of enzymatic lignin decomposition reconstructed from 31 fungal genomes.</title>
        <authorList>
            <person name="Floudas D."/>
            <person name="Binder M."/>
            <person name="Riley R."/>
            <person name="Barry K."/>
            <person name="Blanchette R.A."/>
            <person name="Henrissat B."/>
            <person name="Martinez A.T."/>
            <person name="Otillar R."/>
            <person name="Spatafora J.W."/>
            <person name="Yadav J.S."/>
            <person name="Aerts A."/>
            <person name="Benoit I."/>
            <person name="Boyd A."/>
            <person name="Carlson A."/>
            <person name="Copeland A."/>
            <person name="Coutinho P.M."/>
            <person name="de Vries R.P."/>
            <person name="Ferreira P."/>
            <person name="Findley K."/>
            <person name="Foster B."/>
            <person name="Gaskell J."/>
            <person name="Glotzer D."/>
            <person name="Gorecki P."/>
            <person name="Heitman J."/>
            <person name="Hesse C."/>
            <person name="Hori C."/>
            <person name="Igarashi K."/>
            <person name="Jurgens J.A."/>
            <person name="Kallen N."/>
            <person name="Kersten P."/>
            <person name="Kohler A."/>
            <person name="Kuees U."/>
            <person name="Kumar T.K.A."/>
            <person name="Kuo A."/>
            <person name="LaButti K."/>
            <person name="Larrondo L.F."/>
            <person name="Lindquist E."/>
            <person name="Ling A."/>
            <person name="Lombard V."/>
            <person name="Lucas S."/>
            <person name="Lundell T."/>
            <person name="Martin R."/>
            <person name="McLaughlin D.J."/>
            <person name="Morgenstern I."/>
            <person name="Morin E."/>
            <person name="Murat C."/>
            <person name="Nagy L.G."/>
            <person name="Nolan M."/>
            <person name="Ohm R.A."/>
            <person name="Patyshakuliyeva A."/>
            <person name="Rokas A."/>
            <person name="Ruiz-Duenas F.J."/>
            <person name="Sabat G."/>
            <person name="Salamov A."/>
            <person name="Samejima M."/>
            <person name="Schmutz J."/>
            <person name="Slot J.C."/>
            <person name="St John F."/>
            <person name="Stenlid J."/>
            <person name="Sun H."/>
            <person name="Sun S."/>
            <person name="Syed K."/>
            <person name="Tsang A."/>
            <person name="Wiebenga A."/>
            <person name="Young D."/>
            <person name="Pisabarro A."/>
            <person name="Eastwood D.C."/>
            <person name="Martin F."/>
            <person name="Cullen D."/>
            <person name="Grigoriev I.V."/>
            <person name="Hibbett D.S."/>
        </authorList>
    </citation>
    <scope>NUCLEOTIDE SEQUENCE</scope>
    <source>
        <strain evidence="3">FP-58527</strain>
    </source>
</reference>
<name>S8FER5_FOMSC</name>
<sequence>MSPVFSPSSAYVVTSPVSARTNSLASLWLPDKSSFGSAEPGVSGTAIAPTTEANATTPTMPERRASEVHTSLRQAEDGGVSVAGGRPILVQVVDEMSVVDSVDSHSDQTLPPPYSRY</sequence>
<feature type="compositionally biased region" description="Low complexity" evidence="1">
    <location>
        <begin position="45"/>
        <end position="60"/>
    </location>
</feature>